<keyword evidence="4 6" id="KW-0720">Serine protease</keyword>
<dbReference type="PROSITE" id="PS00137">
    <property type="entry name" value="SUBTILASE_HIS"/>
    <property type="match status" value="1"/>
</dbReference>
<dbReference type="Gene3D" id="3.40.50.200">
    <property type="entry name" value="Peptidase S8/S53 domain"/>
    <property type="match status" value="2"/>
</dbReference>
<protein>
    <recommendedName>
        <fullName evidence="15">Peptidase S8/S53 domain-containing protein</fullName>
    </recommendedName>
</protein>
<gene>
    <name evidence="13" type="ORF">C12CBH8_12150</name>
</gene>
<dbReference type="PRINTS" id="PR00723">
    <property type="entry name" value="SUBTILISIN"/>
</dbReference>
<evidence type="ECO:0000256" key="3">
    <source>
        <dbReference type="ARBA" id="ARBA00022801"/>
    </source>
</evidence>
<dbReference type="InterPro" id="IPR000209">
    <property type="entry name" value="Peptidase_S8/S53_dom"/>
</dbReference>
<keyword evidence="2 6" id="KW-0645">Protease</keyword>
<dbReference type="SUPFAM" id="SSF117281">
    <property type="entry name" value="Kelch motif"/>
    <property type="match status" value="1"/>
</dbReference>
<dbReference type="InterPro" id="IPR014756">
    <property type="entry name" value="Ig_E-set"/>
</dbReference>
<dbReference type="Proteomes" id="UP000593890">
    <property type="component" value="Chromosome"/>
</dbReference>
<name>A0A7I8D1F4_9FIRM</name>
<keyword evidence="5" id="KW-0119">Carbohydrate metabolism</keyword>
<dbReference type="Pfam" id="PF01833">
    <property type="entry name" value="TIG"/>
    <property type="match status" value="1"/>
</dbReference>
<dbReference type="InterPro" id="IPR015500">
    <property type="entry name" value="Peptidase_S8_subtilisin-rel"/>
</dbReference>
<keyword evidence="14" id="KW-1185">Reference proteome</keyword>
<keyword evidence="9" id="KW-0812">Transmembrane</keyword>
<dbReference type="SUPFAM" id="SSF81296">
    <property type="entry name" value="E set domains"/>
    <property type="match status" value="1"/>
</dbReference>
<keyword evidence="5" id="KW-0136">Cellulose degradation</keyword>
<evidence type="ECO:0000313" key="13">
    <source>
        <dbReference type="EMBL" id="BCI60576.1"/>
    </source>
</evidence>
<keyword evidence="10" id="KW-0732">Signal</keyword>
<evidence type="ECO:0000313" key="14">
    <source>
        <dbReference type="Proteomes" id="UP000593890"/>
    </source>
</evidence>
<reference evidence="14" key="1">
    <citation type="submission" date="2020-07" db="EMBL/GenBank/DDBJ databases">
        <title>Complete genome sequencing of Clostridia bacterium strain 12CBH8.</title>
        <authorList>
            <person name="Sakamoto M."/>
            <person name="Murakami T."/>
            <person name="Mori H."/>
        </authorList>
    </citation>
    <scope>NUCLEOTIDE SEQUENCE [LARGE SCALE GENOMIC DNA]</scope>
    <source>
        <strain evidence="14">12CBH8</strain>
    </source>
</reference>
<dbReference type="InterPro" id="IPR023828">
    <property type="entry name" value="Peptidase_S8_Ser-AS"/>
</dbReference>
<dbReference type="KEGG" id="sman:C12CBH8_12150"/>
<dbReference type="InterPro" id="IPR015915">
    <property type="entry name" value="Kelch-typ_b-propeller"/>
</dbReference>
<dbReference type="Gene3D" id="2.120.10.80">
    <property type="entry name" value="Kelch-type beta propeller"/>
    <property type="match status" value="1"/>
</dbReference>
<evidence type="ECO:0000256" key="7">
    <source>
        <dbReference type="RuleBase" id="RU003355"/>
    </source>
</evidence>
<dbReference type="EMBL" id="AP023321">
    <property type="protein sequence ID" value="BCI60576.1"/>
    <property type="molecule type" value="Genomic_DNA"/>
</dbReference>
<feature type="domain" description="IPT/TIG" evidence="12">
    <location>
        <begin position="672"/>
        <end position="722"/>
    </location>
</feature>
<feature type="signal peptide" evidence="10">
    <location>
        <begin position="1"/>
        <end position="23"/>
    </location>
</feature>
<organism evidence="13 14">
    <name type="scientific">Solibaculum mannosilyticum</name>
    <dbReference type="NCBI Taxonomy" id="2780922"/>
    <lineage>
        <taxon>Bacteria</taxon>
        <taxon>Bacillati</taxon>
        <taxon>Bacillota</taxon>
        <taxon>Clostridia</taxon>
        <taxon>Eubacteriales</taxon>
        <taxon>Oscillospiraceae</taxon>
        <taxon>Solibaculum</taxon>
    </lineage>
</organism>
<feature type="transmembrane region" description="Helical" evidence="9">
    <location>
        <begin position="1257"/>
        <end position="1274"/>
    </location>
</feature>
<dbReference type="InterPro" id="IPR002909">
    <property type="entry name" value="IPT_dom"/>
</dbReference>
<dbReference type="RefSeq" id="WP_215532769.1">
    <property type="nucleotide sequence ID" value="NZ_AP023321.1"/>
</dbReference>
<feature type="region of interest" description="Disordered" evidence="8">
    <location>
        <begin position="1235"/>
        <end position="1254"/>
    </location>
</feature>
<dbReference type="PROSITE" id="PS00136">
    <property type="entry name" value="SUBTILASE_ASP"/>
    <property type="match status" value="1"/>
</dbReference>
<comment type="similarity">
    <text evidence="1 6 7">Belongs to the peptidase S8 family.</text>
</comment>
<dbReference type="GO" id="GO:0006508">
    <property type="term" value="P:proteolysis"/>
    <property type="evidence" value="ECO:0007669"/>
    <property type="project" value="UniProtKB-KW"/>
</dbReference>
<dbReference type="GO" id="GO:0030245">
    <property type="term" value="P:cellulose catabolic process"/>
    <property type="evidence" value="ECO:0007669"/>
    <property type="project" value="UniProtKB-KW"/>
</dbReference>
<dbReference type="InterPro" id="IPR013783">
    <property type="entry name" value="Ig-like_fold"/>
</dbReference>
<dbReference type="PANTHER" id="PTHR43806">
    <property type="entry name" value="PEPTIDASE S8"/>
    <property type="match status" value="1"/>
</dbReference>
<accession>A0A7I8D1F4</accession>
<dbReference type="Gene3D" id="2.60.40.10">
    <property type="entry name" value="Immunoglobulins"/>
    <property type="match status" value="1"/>
</dbReference>
<dbReference type="SUPFAM" id="SSF52743">
    <property type="entry name" value="Subtilisin-like"/>
    <property type="match status" value="1"/>
</dbReference>
<dbReference type="GO" id="GO:0004252">
    <property type="term" value="F:serine-type endopeptidase activity"/>
    <property type="evidence" value="ECO:0007669"/>
    <property type="project" value="UniProtKB-UniRule"/>
</dbReference>
<dbReference type="Pfam" id="PF00082">
    <property type="entry name" value="Peptidase_S8"/>
    <property type="match status" value="1"/>
</dbReference>
<dbReference type="PROSITE" id="PS51892">
    <property type="entry name" value="SUBTILASE"/>
    <property type="match status" value="1"/>
</dbReference>
<sequence>MKRAISIVLSLALIAGISTSALAQPTKLETDPPSRAYAEGEAIVCVNGDISSLNARNRSLGFEVTPLMEISGDDTPVAYSNDINGSQEETLVLVKGNQDTESLIEDLEKLPTVEFAEPNYYVEMYASPEDPYYDYQWGIENKMETDKAVDANIAEAWDKTSSPTSEAPVVAVLDSGVDYNHPDLKNIMWDDGLKYPELTAMGGGTYGFNVCDGEDLRDDPMDTIVGHGTHCAGVIAAQWDNAEGGAGVSADAEIMAVKFLGGANGNLAGAIEGYAYIQAAKESGVNVVAINNSWGTSAYNGIQLQSIAKATEALGELGVVSCFAAGNSGTNNDLNTGSNLRSPYIITVGALESQGHNAPFSCYGERTVDVFAPGAQILAPTSSDTSISPYNEHTMPPQYLPQLMDEDQSYFYEDFEDGSSVALRVLDKDGQVVEDNQTSLTPGYIGGKGTQISLDGINEGEIFYIEMTFQKSDFVGLDTIDENTLVHFAFQASMGSSCLEQTMPLMYQDANGEWQILSTTQLVSGQYYPARLRMMDYNWNQSTQELKDASFLKNEGDTITLRLGGEMKNKEPGITFQLDNVGFGKEAIPYYYADGTSMATPMVSGIVALLSAQYDDAAEICARVKGGVNREDAIGLEDICVSGGFVDAAASFEDSQLVPVLNTLEMDGNKATLSGYFFGEEQGTILVGDKQAEVKSWSDNTITFAVPEGTSGLQEVLVTAQDGQYGRNFFEITDATKGYTDLSTPDFSYGDIYGYELTSSDIYPLSMAAAGGKILTLGIIVETNQLVMEVYDIESDTWSKASMPDDIQFGGGIDYPLYSMAGGLTKIYLNYSTATGQQKLGTYDTATGTWTSVNTTLGGTEALAVYQDQLLAIGGEVVDENLVLQETLKSVKVLDPSTGEIIGNLPDMPVGRSGARAFASGDTLVVYGGCDSVIYSMIGKETTEYSNTIVYDGTTWTNYEEDQFLSDENSAFDSEQTLYYAIGAVDGGIIATGPVQNLGQDNMVDTWNFDAATGTWSGSQDILYSQVKTTRNIGVSYDGRFYALGITGDFNQPQIFRSTAVNYTGPTKDPSSEQETLTLPVTYTYKGNVVAQEEVTLSEGSNTVTAAEDLAQKYGFTLQASEENEVTVQVTKDPETGVLKADVDAVNFNVIPTIDPTEYSFHVSYEDMDGNPVAGGGDMYFEDIGPFSNEDIPLPYGYQQVIPAHPGEDWLYPTSLVFEDGQWVVTNPEVVLVVEPTSSSSGGGSGTTSPDTGERSPLGIVVLLGISVLAVLLLKKKNCPKDE</sequence>
<evidence type="ECO:0000259" key="11">
    <source>
        <dbReference type="Pfam" id="PF00082"/>
    </source>
</evidence>
<feature type="active site" description="Charge relay system" evidence="6">
    <location>
        <position position="597"/>
    </location>
</feature>
<feature type="domain" description="Peptidase S8/S53" evidence="11">
    <location>
        <begin position="167"/>
        <end position="380"/>
    </location>
</feature>
<evidence type="ECO:0000256" key="4">
    <source>
        <dbReference type="ARBA" id="ARBA00022825"/>
    </source>
</evidence>
<keyword evidence="5" id="KW-0624">Polysaccharide degradation</keyword>
<evidence type="ECO:0008006" key="15">
    <source>
        <dbReference type="Google" id="ProtNLM"/>
    </source>
</evidence>
<dbReference type="InterPro" id="IPR022398">
    <property type="entry name" value="Peptidase_S8_His-AS"/>
</dbReference>
<evidence type="ECO:0000256" key="1">
    <source>
        <dbReference type="ARBA" id="ARBA00011073"/>
    </source>
</evidence>
<evidence type="ECO:0000256" key="2">
    <source>
        <dbReference type="ARBA" id="ARBA00022670"/>
    </source>
</evidence>
<dbReference type="InterPro" id="IPR050131">
    <property type="entry name" value="Peptidase_S8_subtilisin-like"/>
</dbReference>
<keyword evidence="9" id="KW-1133">Transmembrane helix</keyword>
<feature type="active site" description="Charge relay system" evidence="6">
    <location>
        <position position="227"/>
    </location>
</feature>
<dbReference type="PANTHER" id="PTHR43806:SF11">
    <property type="entry name" value="CEREVISIN-RELATED"/>
    <property type="match status" value="1"/>
</dbReference>
<keyword evidence="3 6" id="KW-0378">Hydrolase</keyword>
<evidence type="ECO:0000259" key="12">
    <source>
        <dbReference type="Pfam" id="PF01833"/>
    </source>
</evidence>
<evidence type="ECO:0000256" key="10">
    <source>
        <dbReference type="SAM" id="SignalP"/>
    </source>
</evidence>
<feature type="active site" description="Charge relay system" evidence="6">
    <location>
        <position position="174"/>
    </location>
</feature>
<dbReference type="InterPro" id="IPR023827">
    <property type="entry name" value="Peptidase_S8_Asp-AS"/>
</dbReference>
<dbReference type="InterPro" id="IPR036852">
    <property type="entry name" value="Peptidase_S8/S53_dom_sf"/>
</dbReference>
<feature type="chain" id="PRO_5031561557" description="Peptidase S8/S53 domain-containing protein" evidence="10">
    <location>
        <begin position="24"/>
        <end position="1283"/>
    </location>
</feature>
<evidence type="ECO:0000256" key="6">
    <source>
        <dbReference type="PROSITE-ProRule" id="PRU01240"/>
    </source>
</evidence>
<evidence type="ECO:0000256" key="5">
    <source>
        <dbReference type="ARBA" id="ARBA00023001"/>
    </source>
</evidence>
<dbReference type="PROSITE" id="PS00138">
    <property type="entry name" value="SUBTILASE_SER"/>
    <property type="match status" value="1"/>
</dbReference>
<evidence type="ECO:0000256" key="8">
    <source>
        <dbReference type="SAM" id="MobiDB-lite"/>
    </source>
</evidence>
<keyword evidence="9" id="KW-0472">Membrane</keyword>
<proteinExistence type="inferred from homology"/>
<evidence type="ECO:0000256" key="9">
    <source>
        <dbReference type="SAM" id="Phobius"/>
    </source>
</evidence>